<dbReference type="EMBL" id="PYFT01000001">
    <property type="protein sequence ID" value="PSR56883.1"/>
    <property type="molecule type" value="Genomic_DNA"/>
</dbReference>
<protein>
    <submittedName>
        <fullName evidence="2">Uncharacterized protein</fullName>
    </submittedName>
</protein>
<evidence type="ECO:0000313" key="3">
    <source>
        <dbReference type="Proteomes" id="UP000240357"/>
    </source>
</evidence>
<organism evidence="2 3">
    <name type="scientific">Adhaeribacter arboris</name>
    <dbReference type="NCBI Taxonomy" id="2072846"/>
    <lineage>
        <taxon>Bacteria</taxon>
        <taxon>Pseudomonadati</taxon>
        <taxon>Bacteroidota</taxon>
        <taxon>Cytophagia</taxon>
        <taxon>Cytophagales</taxon>
        <taxon>Hymenobacteraceae</taxon>
        <taxon>Adhaeribacter</taxon>
    </lineage>
</organism>
<reference evidence="2 3" key="1">
    <citation type="submission" date="2018-03" db="EMBL/GenBank/DDBJ databases">
        <title>Adhaeribacter sp. HMF7605 Genome sequencing and assembly.</title>
        <authorList>
            <person name="Kang H."/>
            <person name="Kang J."/>
            <person name="Cha I."/>
            <person name="Kim H."/>
            <person name="Joh K."/>
        </authorList>
    </citation>
    <scope>NUCLEOTIDE SEQUENCE [LARGE SCALE GENOMIC DNA]</scope>
    <source>
        <strain evidence="2 3">HMF7605</strain>
    </source>
</reference>
<comment type="caution">
    <text evidence="2">The sequence shown here is derived from an EMBL/GenBank/DDBJ whole genome shotgun (WGS) entry which is preliminary data.</text>
</comment>
<evidence type="ECO:0000313" key="1">
    <source>
        <dbReference type="EMBL" id="PSR56883.1"/>
    </source>
</evidence>
<dbReference type="AlphaFoldDB" id="A0A2T2YMZ8"/>
<name>A0A2T2YMZ8_9BACT</name>
<proteinExistence type="predicted"/>
<keyword evidence="3" id="KW-1185">Reference proteome</keyword>
<evidence type="ECO:0000313" key="2">
    <source>
        <dbReference type="EMBL" id="PSR56894.1"/>
    </source>
</evidence>
<dbReference type="EMBL" id="PYFT01000001">
    <property type="protein sequence ID" value="PSR56894.1"/>
    <property type="molecule type" value="Genomic_DNA"/>
</dbReference>
<gene>
    <name evidence="1" type="ORF">AHMF7605_26990</name>
    <name evidence="2" type="ORF">AHMF7605_27050</name>
</gene>
<accession>A0A2T2YMZ8</accession>
<sequence length="102" mass="11824">MLLSCTSKVDCEYLANRLSSAECNIIVIEEPNIGRSFRLWGVNPTTKYRETYYDEEAWYVSFGHKIAIGDTVVKNPGELKFYIHKKDTVLVYPFQCGEKVYE</sequence>
<dbReference type="Proteomes" id="UP000240357">
    <property type="component" value="Unassembled WGS sequence"/>
</dbReference>